<feature type="transmembrane region" description="Helical" evidence="2">
    <location>
        <begin position="137"/>
        <end position="157"/>
    </location>
</feature>
<feature type="region of interest" description="Disordered" evidence="1">
    <location>
        <begin position="292"/>
        <end position="373"/>
    </location>
</feature>
<dbReference type="PANTHER" id="PTHR33741">
    <property type="entry name" value="TRANSMEMBRANE PROTEIN DDB_G0269096-RELATED"/>
    <property type="match status" value="1"/>
</dbReference>
<organism evidence="4 5">
    <name type="scientific">Rhodotorula taiwanensis</name>
    <dbReference type="NCBI Taxonomy" id="741276"/>
    <lineage>
        <taxon>Eukaryota</taxon>
        <taxon>Fungi</taxon>
        <taxon>Dikarya</taxon>
        <taxon>Basidiomycota</taxon>
        <taxon>Pucciniomycotina</taxon>
        <taxon>Microbotryomycetes</taxon>
        <taxon>Sporidiobolales</taxon>
        <taxon>Sporidiobolaceae</taxon>
        <taxon>Rhodotorula</taxon>
    </lineage>
</organism>
<feature type="compositionally biased region" description="Basic and acidic residues" evidence="1">
    <location>
        <begin position="15"/>
        <end position="29"/>
    </location>
</feature>
<feature type="transmembrane region" description="Helical" evidence="2">
    <location>
        <begin position="169"/>
        <end position="188"/>
    </location>
</feature>
<keyword evidence="5" id="KW-1185">Reference proteome</keyword>
<feature type="transmembrane region" description="Helical" evidence="2">
    <location>
        <begin position="253"/>
        <end position="273"/>
    </location>
</feature>
<dbReference type="PANTHER" id="PTHR33741:SF5">
    <property type="entry name" value="TRANSMEMBRANE PROTEIN DDB_G0269096-RELATED"/>
    <property type="match status" value="1"/>
</dbReference>
<keyword evidence="2" id="KW-0812">Transmembrane</keyword>
<reference evidence="4 5" key="1">
    <citation type="journal article" date="2018" name="Front. Microbiol.">
        <title>Prospects for Fungal Bioremediation of Acidic Radioactive Waste Sites: Characterization and Genome Sequence of Rhodotorula taiwanensis MD1149.</title>
        <authorList>
            <person name="Tkavc R."/>
            <person name="Matrosova V.Y."/>
            <person name="Grichenko O.E."/>
            <person name="Gostincar C."/>
            <person name="Volpe R.P."/>
            <person name="Klimenkova P."/>
            <person name="Gaidamakova E.K."/>
            <person name="Zhou C.E."/>
            <person name="Stewart B.J."/>
            <person name="Lyman M.G."/>
            <person name="Malfatti S.A."/>
            <person name="Rubinfeld B."/>
            <person name="Courtot M."/>
            <person name="Singh J."/>
            <person name="Dalgard C.L."/>
            <person name="Hamilton T."/>
            <person name="Frey K.G."/>
            <person name="Gunde-Cimerman N."/>
            <person name="Dugan L."/>
            <person name="Daly M.J."/>
        </authorList>
    </citation>
    <scope>NUCLEOTIDE SEQUENCE [LARGE SCALE GENOMIC DNA]</scope>
    <source>
        <strain evidence="4 5">MD1149</strain>
    </source>
</reference>
<evidence type="ECO:0000256" key="1">
    <source>
        <dbReference type="SAM" id="MobiDB-lite"/>
    </source>
</evidence>
<evidence type="ECO:0000259" key="3">
    <source>
        <dbReference type="Pfam" id="PF04982"/>
    </source>
</evidence>
<name>A0A2S5B3X3_9BASI</name>
<feature type="compositionally biased region" description="Basic and acidic residues" evidence="1">
    <location>
        <begin position="43"/>
        <end position="65"/>
    </location>
</feature>
<dbReference type="EMBL" id="PJQD01000085">
    <property type="protein sequence ID" value="POY71477.1"/>
    <property type="molecule type" value="Genomic_DNA"/>
</dbReference>
<feature type="region of interest" description="Disordered" evidence="1">
    <location>
        <begin position="1"/>
        <end position="65"/>
    </location>
</feature>
<protein>
    <recommendedName>
        <fullName evidence="3">HPP transmembrane region domain-containing protein</fullName>
    </recommendedName>
</protein>
<proteinExistence type="predicted"/>
<evidence type="ECO:0000256" key="2">
    <source>
        <dbReference type="SAM" id="Phobius"/>
    </source>
</evidence>
<feature type="transmembrane region" description="Helical" evidence="2">
    <location>
        <begin position="104"/>
        <end position="125"/>
    </location>
</feature>
<keyword evidence="2" id="KW-1133">Transmembrane helix</keyword>
<accession>A0A2S5B3X3</accession>
<gene>
    <name evidence="4" type="ORF">BMF94_5790</name>
</gene>
<feature type="compositionally biased region" description="Polar residues" evidence="1">
    <location>
        <begin position="329"/>
        <end position="340"/>
    </location>
</feature>
<feature type="compositionally biased region" description="Pro residues" evidence="1">
    <location>
        <begin position="292"/>
        <end position="307"/>
    </location>
</feature>
<comment type="caution">
    <text evidence="4">The sequence shown here is derived from an EMBL/GenBank/DDBJ whole genome shotgun (WGS) entry which is preliminary data.</text>
</comment>
<dbReference type="InterPro" id="IPR058581">
    <property type="entry name" value="TM_HPP"/>
</dbReference>
<keyword evidence="2" id="KW-0472">Membrane</keyword>
<evidence type="ECO:0000313" key="5">
    <source>
        <dbReference type="Proteomes" id="UP000237144"/>
    </source>
</evidence>
<dbReference type="STRING" id="741276.A0A2S5B3X3"/>
<evidence type="ECO:0000313" key="4">
    <source>
        <dbReference type="EMBL" id="POY71477.1"/>
    </source>
</evidence>
<dbReference type="InterPro" id="IPR007065">
    <property type="entry name" value="HPP"/>
</dbReference>
<dbReference type="Proteomes" id="UP000237144">
    <property type="component" value="Unassembled WGS sequence"/>
</dbReference>
<feature type="domain" description="HPP transmembrane region" evidence="3">
    <location>
        <begin position="100"/>
        <end position="282"/>
    </location>
</feature>
<sequence>MAAADRANANFGRDYSVDDHAPDGTRDESDPVSATTTADEGDLEKAEKLQEQERTGEERKVHREPRSTYLVRLGRHFLGHRGDRGLPTPVLRPLRHLPPDIETYILTFFGAFPSILIASALSYGLSRISTDSGDGAFDNIPLTVTSFGASAVLLYAMPEAPVSQPRNTIGGQTISAIVGAIVSQLFALNGKFTRAPPDNSVAGGQSWPSLIPVAEAFAVALATLAMQLTGTVHPPGGATALLASYHRTAGPRYTYILDVFISVCLLTLWAMFINNLGRRRYPIYWWSSKKPVNPPAPTPAAPSPPAAPSLVPTGQNRPAVRPGADPTAQIRSWSRSSVSTRIDPAAEVDLDSLDPRRTRSRDDEVFTPQEDTERRWLGRLGEVDEEALGSRDEAARREALQWEREREGRGSVGVHR</sequence>
<feature type="compositionally biased region" description="Basic and acidic residues" evidence="1">
    <location>
        <begin position="353"/>
        <end position="364"/>
    </location>
</feature>
<dbReference type="OrthoDB" id="2016548at2759"/>
<dbReference type="AlphaFoldDB" id="A0A2S5B3X3"/>
<dbReference type="Pfam" id="PF04982">
    <property type="entry name" value="TM_HPP"/>
    <property type="match status" value="1"/>
</dbReference>